<feature type="domain" description="TAF6 C-terminal HEAT repeat" evidence="6">
    <location>
        <begin position="118"/>
        <end position="189"/>
    </location>
</feature>
<dbReference type="InterPro" id="IPR046344">
    <property type="entry name" value="TAF6_C_sf"/>
</dbReference>
<dbReference type="GO" id="GO:0046695">
    <property type="term" value="C:SLIK (SAGA-like) complex"/>
    <property type="evidence" value="ECO:0007669"/>
    <property type="project" value="InterPro"/>
</dbReference>
<keyword evidence="4" id="KW-0804">Transcription</keyword>
<dbReference type="InterPro" id="IPR011442">
    <property type="entry name" value="TAF6_C"/>
</dbReference>
<dbReference type="AlphaFoldDB" id="A0A851FF92"/>
<evidence type="ECO:0000313" key="7">
    <source>
        <dbReference type="EMBL" id="NWI93479.1"/>
    </source>
</evidence>
<dbReference type="Gene3D" id="1.25.40.770">
    <property type="entry name" value="TAF6, C-terminal HEAT repeat domain"/>
    <property type="match status" value="1"/>
</dbReference>
<reference evidence="7" key="1">
    <citation type="submission" date="2019-10" db="EMBL/GenBank/DDBJ databases">
        <title>Bird 10,000 Genomes (B10K) Project - Family phase.</title>
        <authorList>
            <person name="Zhang G."/>
        </authorList>
    </citation>
    <scope>NUCLEOTIDE SEQUENCE</scope>
    <source>
        <strain evidence="7">B10K-DU-002-53</strain>
        <tissue evidence="7">Muscle</tissue>
    </source>
</reference>
<dbReference type="GO" id="GO:0016251">
    <property type="term" value="F:RNA polymerase II general transcription initiation factor activity"/>
    <property type="evidence" value="ECO:0007669"/>
    <property type="project" value="InterPro"/>
</dbReference>
<organism evidence="7 8">
    <name type="scientific">Pitta sordida</name>
    <name type="common">Hooded pitta</name>
    <dbReference type="NCBI Taxonomy" id="9163"/>
    <lineage>
        <taxon>Eukaryota</taxon>
        <taxon>Metazoa</taxon>
        <taxon>Chordata</taxon>
        <taxon>Craniata</taxon>
        <taxon>Vertebrata</taxon>
        <taxon>Euteleostomi</taxon>
        <taxon>Archelosauria</taxon>
        <taxon>Archosauria</taxon>
        <taxon>Dinosauria</taxon>
        <taxon>Saurischia</taxon>
        <taxon>Theropoda</taxon>
        <taxon>Coelurosauria</taxon>
        <taxon>Aves</taxon>
        <taxon>Neognathae</taxon>
        <taxon>Neoaves</taxon>
        <taxon>Telluraves</taxon>
        <taxon>Australaves</taxon>
        <taxon>Passeriformes</taxon>
        <taxon>Pittidae</taxon>
        <taxon>Pitta</taxon>
    </lineage>
</organism>
<evidence type="ECO:0000256" key="4">
    <source>
        <dbReference type="ARBA" id="ARBA00023163"/>
    </source>
</evidence>
<dbReference type="CDD" id="cd08050">
    <property type="entry name" value="TAF6C"/>
    <property type="match status" value="1"/>
</dbReference>
<keyword evidence="5" id="KW-0539">Nucleus</keyword>
<evidence type="ECO:0000256" key="3">
    <source>
        <dbReference type="ARBA" id="ARBA00023015"/>
    </source>
</evidence>
<gene>
    <name evidence="7" type="primary">Taf6l</name>
    <name evidence="7" type="ORF">PITSOR_R01342</name>
</gene>
<dbReference type="GO" id="GO:0051123">
    <property type="term" value="P:RNA polymerase II preinitiation complex assembly"/>
    <property type="evidence" value="ECO:0007669"/>
    <property type="project" value="TreeGrafter"/>
</dbReference>
<dbReference type="PANTHER" id="PTHR10221:SF22">
    <property type="entry name" value="TAF6-LIKE RNA POLYMERASE II P300_CBP-ASSOCIATED FACTOR-ASSOCIATED FACTOR 65 KDA SUBUNIT 6L"/>
    <property type="match status" value="1"/>
</dbReference>
<dbReference type="GO" id="GO:0005669">
    <property type="term" value="C:transcription factor TFIID complex"/>
    <property type="evidence" value="ECO:0007669"/>
    <property type="project" value="InterPro"/>
</dbReference>
<proteinExistence type="inferred from homology"/>
<sequence>QAVCGFGSQDSLPFRPIKEGDLFFQEDREVNLVELALNTNIPKGCAETAVRGISMVSLELGDLGWSWVILGVPDGISWGSLTVISVVSGVSTGLGGPGGSWGSLTGVSSPPPPKCQVKSVSHDLEQLNRLLHLARSLVLNPFLGLGSYVCSLIGSVLYCVLEPLAASINPLNDHWTLRDCAALLLSRIFWWGGGL</sequence>
<keyword evidence="3" id="KW-0805">Transcription regulation</keyword>
<comment type="subcellular location">
    <subcellularLocation>
        <location evidence="1">Nucleus</location>
    </subcellularLocation>
</comment>
<evidence type="ECO:0000259" key="6">
    <source>
        <dbReference type="Pfam" id="PF07571"/>
    </source>
</evidence>
<accession>A0A851FF92</accession>
<protein>
    <submittedName>
        <fullName evidence="7">TAF6L factor</fullName>
    </submittedName>
</protein>
<name>A0A851FF92_PITSO</name>
<dbReference type="GO" id="GO:0003713">
    <property type="term" value="F:transcription coactivator activity"/>
    <property type="evidence" value="ECO:0007669"/>
    <property type="project" value="TreeGrafter"/>
</dbReference>
<evidence type="ECO:0000256" key="1">
    <source>
        <dbReference type="ARBA" id="ARBA00004123"/>
    </source>
</evidence>
<dbReference type="PANTHER" id="PTHR10221">
    <property type="entry name" value="TRANSCRIPTION INITIATION FACTOR TFIID SUBUNIT 6"/>
    <property type="match status" value="1"/>
</dbReference>
<evidence type="ECO:0000256" key="5">
    <source>
        <dbReference type="ARBA" id="ARBA00023242"/>
    </source>
</evidence>
<keyword evidence="8" id="KW-1185">Reference proteome</keyword>
<dbReference type="GO" id="GO:0000124">
    <property type="term" value="C:SAGA complex"/>
    <property type="evidence" value="ECO:0007669"/>
    <property type="project" value="InterPro"/>
</dbReference>
<comment type="caution">
    <text evidence="7">The sequence shown here is derived from an EMBL/GenBank/DDBJ whole genome shotgun (WGS) entry which is preliminary data.</text>
</comment>
<dbReference type="Pfam" id="PF07571">
    <property type="entry name" value="TAF6_C"/>
    <property type="match status" value="1"/>
</dbReference>
<dbReference type="InterPro" id="IPR037796">
    <property type="entry name" value="TAF6"/>
</dbReference>
<evidence type="ECO:0000313" key="8">
    <source>
        <dbReference type="Proteomes" id="UP000633448"/>
    </source>
</evidence>
<feature type="non-terminal residue" evidence="7">
    <location>
        <position position="195"/>
    </location>
</feature>
<dbReference type="EMBL" id="WEKX01019267">
    <property type="protein sequence ID" value="NWI93479.1"/>
    <property type="molecule type" value="Genomic_DNA"/>
</dbReference>
<evidence type="ECO:0000256" key="2">
    <source>
        <dbReference type="ARBA" id="ARBA00007688"/>
    </source>
</evidence>
<dbReference type="OrthoDB" id="6621890at2759"/>
<comment type="similarity">
    <text evidence="2">Belongs to the TAF6 family.</text>
</comment>
<dbReference type="Proteomes" id="UP000633448">
    <property type="component" value="Unassembled WGS sequence"/>
</dbReference>
<feature type="non-terminal residue" evidence="7">
    <location>
        <position position="1"/>
    </location>
</feature>